<organism evidence="2 3">
    <name type="scientific">Pleurodeles waltl</name>
    <name type="common">Iberian ribbed newt</name>
    <dbReference type="NCBI Taxonomy" id="8319"/>
    <lineage>
        <taxon>Eukaryota</taxon>
        <taxon>Metazoa</taxon>
        <taxon>Chordata</taxon>
        <taxon>Craniata</taxon>
        <taxon>Vertebrata</taxon>
        <taxon>Euteleostomi</taxon>
        <taxon>Amphibia</taxon>
        <taxon>Batrachia</taxon>
        <taxon>Caudata</taxon>
        <taxon>Salamandroidea</taxon>
        <taxon>Salamandridae</taxon>
        <taxon>Pleurodelinae</taxon>
        <taxon>Pleurodeles</taxon>
    </lineage>
</organism>
<comment type="caution">
    <text evidence="2">The sequence shown here is derived from an EMBL/GenBank/DDBJ whole genome shotgun (WGS) entry which is preliminary data.</text>
</comment>
<dbReference type="Proteomes" id="UP001066276">
    <property type="component" value="Chromosome 7"/>
</dbReference>
<feature type="region of interest" description="Disordered" evidence="1">
    <location>
        <begin position="111"/>
        <end position="140"/>
    </location>
</feature>
<name>A0AAV7PQX1_PLEWA</name>
<protein>
    <submittedName>
        <fullName evidence="2">Uncharacterized protein</fullName>
    </submittedName>
</protein>
<dbReference type="EMBL" id="JANPWB010000011">
    <property type="protein sequence ID" value="KAJ1130576.1"/>
    <property type="molecule type" value="Genomic_DNA"/>
</dbReference>
<evidence type="ECO:0000256" key="1">
    <source>
        <dbReference type="SAM" id="MobiDB-lite"/>
    </source>
</evidence>
<sequence length="140" mass="14481">MLADIRKSLATLAVPSLVPVVQPLPQAQATQVAQVVQMEACPTPQVTTQDLTAQALLVVPQLLANINTSATPPSTTPWTTNDSLQNSVAELKRQVDALAAARSVPPLQTAAVGPGVTSAPCALPPATPLEKSKVAEMTKD</sequence>
<gene>
    <name evidence="2" type="ORF">NDU88_008927</name>
</gene>
<reference evidence="2" key="1">
    <citation type="journal article" date="2022" name="bioRxiv">
        <title>Sequencing and chromosome-scale assembly of the giantPleurodeles waltlgenome.</title>
        <authorList>
            <person name="Brown T."/>
            <person name="Elewa A."/>
            <person name="Iarovenko S."/>
            <person name="Subramanian E."/>
            <person name="Araus A.J."/>
            <person name="Petzold A."/>
            <person name="Susuki M."/>
            <person name="Suzuki K.-i.T."/>
            <person name="Hayashi T."/>
            <person name="Toyoda A."/>
            <person name="Oliveira C."/>
            <person name="Osipova E."/>
            <person name="Leigh N.D."/>
            <person name="Simon A."/>
            <person name="Yun M.H."/>
        </authorList>
    </citation>
    <scope>NUCLEOTIDE SEQUENCE</scope>
    <source>
        <strain evidence="2">20211129_DDA</strain>
        <tissue evidence="2">Liver</tissue>
    </source>
</reference>
<evidence type="ECO:0000313" key="2">
    <source>
        <dbReference type="EMBL" id="KAJ1130576.1"/>
    </source>
</evidence>
<keyword evidence="3" id="KW-1185">Reference proteome</keyword>
<proteinExistence type="predicted"/>
<feature type="compositionally biased region" description="Basic and acidic residues" evidence="1">
    <location>
        <begin position="130"/>
        <end position="140"/>
    </location>
</feature>
<dbReference type="AlphaFoldDB" id="A0AAV7PQX1"/>
<accession>A0AAV7PQX1</accession>
<evidence type="ECO:0000313" key="3">
    <source>
        <dbReference type="Proteomes" id="UP001066276"/>
    </source>
</evidence>